<dbReference type="EMBL" id="KE346364">
    <property type="protein sequence ID" value="KJE92780.1"/>
    <property type="molecule type" value="Genomic_DNA"/>
</dbReference>
<sequence length="203" mass="21354">MTAHDIADCLASLAECRSLCLQTVVDCLKHGGLLASLPHIRAMNDCTELCGTTSALLLRESPLAGHLCAMTSEACQLCVIDLKAFGDNMTPMMRNVVAVCQKTQTRTLALFRFTQSAAAAARSQTQLQEYDPHHHGNAIPGAVPGATPSAPPTNLAPPAIPAKSVQSPPQAKILSPEPAVASIGSPKRDKRTSEAMATGMRTD</sequence>
<gene>
    <name evidence="2" type="ORF">CAOG_003680</name>
</gene>
<evidence type="ECO:0000313" key="2">
    <source>
        <dbReference type="EMBL" id="KJE92780.1"/>
    </source>
</evidence>
<accession>A0A0D2WNM8</accession>
<dbReference type="CDD" id="cd08026">
    <property type="entry name" value="DUF326"/>
    <property type="match status" value="1"/>
</dbReference>
<dbReference type="Pfam" id="PF03860">
    <property type="entry name" value="Csp"/>
    <property type="match status" value="1"/>
</dbReference>
<dbReference type="InterPro" id="IPR005560">
    <property type="entry name" value="Csp_YhjQ"/>
</dbReference>
<evidence type="ECO:0000313" key="3">
    <source>
        <dbReference type="Proteomes" id="UP000008743"/>
    </source>
</evidence>
<proteinExistence type="predicted"/>
<dbReference type="InterPro" id="IPR044543">
    <property type="entry name" value="YHJQ-like"/>
</dbReference>
<feature type="compositionally biased region" description="Pro residues" evidence="1">
    <location>
        <begin position="149"/>
        <end position="160"/>
    </location>
</feature>
<feature type="region of interest" description="Disordered" evidence="1">
    <location>
        <begin position="124"/>
        <end position="203"/>
    </location>
</feature>
<keyword evidence="3" id="KW-1185">Reference proteome</keyword>
<dbReference type="RefSeq" id="XP_004363408.1">
    <property type="nucleotide sequence ID" value="XM_004363351.2"/>
</dbReference>
<organism evidence="2 3">
    <name type="scientific">Capsaspora owczarzaki (strain ATCC 30864)</name>
    <dbReference type="NCBI Taxonomy" id="595528"/>
    <lineage>
        <taxon>Eukaryota</taxon>
        <taxon>Filasterea</taxon>
        <taxon>Capsaspora</taxon>
    </lineage>
</organism>
<reference evidence="3" key="1">
    <citation type="submission" date="2011-02" db="EMBL/GenBank/DDBJ databases">
        <title>The Genome Sequence of Capsaspora owczarzaki ATCC 30864.</title>
        <authorList>
            <person name="Russ C."/>
            <person name="Cuomo C."/>
            <person name="Burger G."/>
            <person name="Gray M.W."/>
            <person name="Holland P.W.H."/>
            <person name="King N."/>
            <person name="Lang F.B.F."/>
            <person name="Roger A.J."/>
            <person name="Ruiz-Trillo I."/>
            <person name="Young S.K."/>
            <person name="Zeng Q."/>
            <person name="Gargeya S."/>
            <person name="Alvarado L."/>
            <person name="Berlin A."/>
            <person name="Chapman S.B."/>
            <person name="Chen Z."/>
            <person name="Freedman E."/>
            <person name="Gellesch M."/>
            <person name="Goldberg J."/>
            <person name="Griggs A."/>
            <person name="Gujja S."/>
            <person name="Heilman E."/>
            <person name="Heiman D."/>
            <person name="Howarth C."/>
            <person name="Mehta T."/>
            <person name="Neiman D."/>
            <person name="Pearson M."/>
            <person name="Roberts A."/>
            <person name="Saif S."/>
            <person name="Shea T."/>
            <person name="Shenoy N."/>
            <person name="Sisk P."/>
            <person name="Stolte C."/>
            <person name="Sykes S."/>
            <person name="White J."/>
            <person name="Yandava C."/>
            <person name="Haas B."/>
            <person name="Nusbaum C."/>
            <person name="Birren B."/>
        </authorList>
    </citation>
    <scope>NUCLEOTIDE SEQUENCE</scope>
    <source>
        <strain evidence="3">ATCC 30864</strain>
    </source>
</reference>
<evidence type="ECO:0000256" key="1">
    <source>
        <dbReference type="SAM" id="MobiDB-lite"/>
    </source>
</evidence>
<dbReference type="Gene3D" id="1.20.1270.360">
    <property type="match status" value="1"/>
</dbReference>
<dbReference type="AlphaFoldDB" id="A0A0D2WNM8"/>
<dbReference type="Proteomes" id="UP000008743">
    <property type="component" value="Unassembled WGS sequence"/>
</dbReference>
<protein>
    <submittedName>
        <fullName evidence="2">Uncharacterized protein</fullName>
    </submittedName>
</protein>
<name>A0A0D2WNM8_CAPO3</name>
<dbReference type="InParanoid" id="A0A0D2WNM8"/>